<dbReference type="Gene3D" id="3.40.140.10">
    <property type="entry name" value="Cytidine Deaminase, domain 2"/>
    <property type="match status" value="1"/>
</dbReference>
<evidence type="ECO:0008006" key="3">
    <source>
        <dbReference type="Google" id="ProtNLM"/>
    </source>
</evidence>
<name>A0A7J5D500_9ACTN</name>
<comment type="caution">
    <text evidence="1">The sequence shown here is derived from an EMBL/GenBank/DDBJ whole genome shotgun (WGS) entry which is preliminary data.</text>
</comment>
<proteinExistence type="predicted"/>
<dbReference type="EMBL" id="WBKG01000056">
    <property type="protein sequence ID" value="KAB1977947.1"/>
    <property type="molecule type" value="Genomic_DNA"/>
</dbReference>
<gene>
    <name evidence="1" type="ORF">F8144_40550</name>
</gene>
<organism evidence="1 2">
    <name type="scientific">Streptomyces triticiradicis</name>
    <dbReference type="NCBI Taxonomy" id="2651189"/>
    <lineage>
        <taxon>Bacteria</taxon>
        <taxon>Bacillati</taxon>
        <taxon>Actinomycetota</taxon>
        <taxon>Actinomycetes</taxon>
        <taxon>Kitasatosporales</taxon>
        <taxon>Streptomycetaceae</taxon>
        <taxon>Streptomyces</taxon>
    </lineage>
</organism>
<evidence type="ECO:0000313" key="2">
    <source>
        <dbReference type="Proteomes" id="UP000442990"/>
    </source>
</evidence>
<dbReference type="RefSeq" id="WP_151474434.1">
    <property type="nucleotide sequence ID" value="NZ_WBKG01000056.1"/>
</dbReference>
<sequence>MTTDTRKLVLPAGAVDPVLQEIRCHGLADQETGALLLTGRSDMQVLVVVAAGTAGIVRGPGLFTVSAVAYDRLFTFAEERSYRVRAMIHSHPEEAFLSRIDRAYSLRVPGFVSAVVPTYAAPPADPASWGWWRFEQDWVPCTAPVVDPALPPVRTVVFDEEGVREY</sequence>
<keyword evidence="2" id="KW-1185">Reference proteome</keyword>
<dbReference type="SUPFAM" id="SSF102712">
    <property type="entry name" value="JAB1/MPN domain"/>
    <property type="match status" value="1"/>
</dbReference>
<dbReference type="AlphaFoldDB" id="A0A7J5D500"/>
<accession>A0A7J5D500</accession>
<dbReference type="Proteomes" id="UP000442990">
    <property type="component" value="Unassembled WGS sequence"/>
</dbReference>
<reference evidence="1 2" key="1">
    <citation type="submission" date="2019-09" db="EMBL/GenBank/DDBJ databases">
        <title>Isolation and identification of active actinomycetes.</title>
        <authorList>
            <person name="Yu Z."/>
            <person name="Han C."/>
            <person name="Yu B."/>
        </authorList>
    </citation>
    <scope>NUCLEOTIDE SEQUENCE [LARGE SCALE GENOMIC DNA]</scope>
    <source>
        <strain evidence="1 2">NEAU-H2</strain>
    </source>
</reference>
<evidence type="ECO:0000313" key="1">
    <source>
        <dbReference type="EMBL" id="KAB1977947.1"/>
    </source>
</evidence>
<protein>
    <recommendedName>
        <fullName evidence="3">JAB domain-containing protein</fullName>
    </recommendedName>
</protein>